<proteinExistence type="predicted"/>
<dbReference type="Gene3D" id="3.30.40.10">
    <property type="entry name" value="Zinc/RING finger domain, C3HC4 (zinc finger)"/>
    <property type="match status" value="1"/>
</dbReference>
<accession>A0A438N902</accession>
<evidence type="ECO:0000259" key="2">
    <source>
        <dbReference type="PROSITE" id="PS51061"/>
    </source>
</evidence>
<organism evidence="3 4">
    <name type="scientific">Exophiala mesophila</name>
    <name type="common">Black yeast-like fungus</name>
    <dbReference type="NCBI Taxonomy" id="212818"/>
    <lineage>
        <taxon>Eukaryota</taxon>
        <taxon>Fungi</taxon>
        <taxon>Dikarya</taxon>
        <taxon>Ascomycota</taxon>
        <taxon>Pezizomycotina</taxon>
        <taxon>Eurotiomycetes</taxon>
        <taxon>Chaetothyriomycetidae</taxon>
        <taxon>Chaetothyriales</taxon>
        <taxon>Herpotrichiellaceae</taxon>
        <taxon>Exophiala</taxon>
    </lineage>
</organism>
<protein>
    <recommendedName>
        <fullName evidence="2">R3H domain-containing protein</fullName>
    </recommendedName>
</protein>
<feature type="compositionally biased region" description="Low complexity" evidence="1">
    <location>
        <begin position="25"/>
        <end position="53"/>
    </location>
</feature>
<name>A0A438N902_EXOME</name>
<feature type="region of interest" description="Disordered" evidence="1">
    <location>
        <begin position="1"/>
        <end position="124"/>
    </location>
</feature>
<dbReference type="CDD" id="cd16492">
    <property type="entry name" value="RING-CH-C4HC3_NFX1-like"/>
    <property type="match status" value="1"/>
</dbReference>
<feature type="compositionally biased region" description="Acidic residues" evidence="1">
    <location>
        <begin position="504"/>
        <end position="519"/>
    </location>
</feature>
<comment type="caution">
    <text evidence="3">The sequence shown here is derived from an EMBL/GenBank/DDBJ whole genome shotgun (WGS) entry which is preliminary data.</text>
</comment>
<dbReference type="PANTHER" id="PTHR12360">
    <property type="entry name" value="NUCLEAR TRANSCRIPTION FACTOR, X-BOX BINDING 1 NFX1"/>
    <property type="match status" value="1"/>
</dbReference>
<dbReference type="InterPro" id="IPR001374">
    <property type="entry name" value="R3H_dom"/>
</dbReference>
<dbReference type="Gene3D" id="3.30.1370.50">
    <property type="entry name" value="R3H-like domain"/>
    <property type="match status" value="1"/>
</dbReference>
<dbReference type="GO" id="GO:0000122">
    <property type="term" value="P:negative regulation of transcription by RNA polymerase II"/>
    <property type="evidence" value="ECO:0007669"/>
    <property type="project" value="TreeGrafter"/>
</dbReference>
<reference evidence="3 4" key="1">
    <citation type="submission" date="2017-03" db="EMBL/GenBank/DDBJ databases">
        <title>Genomes of endolithic fungi from Antarctica.</title>
        <authorList>
            <person name="Coleine C."/>
            <person name="Masonjones S."/>
            <person name="Stajich J.E."/>
        </authorList>
    </citation>
    <scope>NUCLEOTIDE SEQUENCE [LARGE SCALE GENOMIC DNA]</scope>
    <source>
        <strain evidence="3 4">CCFEE 6314</strain>
    </source>
</reference>
<dbReference type="SUPFAM" id="SSF57850">
    <property type="entry name" value="RING/U-box"/>
    <property type="match status" value="1"/>
</dbReference>
<dbReference type="PANTHER" id="PTHR12360:SF12">
    <property type="entry name" value="TRANSCRIPTIONAL REPRESSOR NF-X1"/>
    <property type="match status" value="1"/>
</dbReference>
<gene>
    <name evidence="3" type="ORF">B0A52_04467</name>
</gene>
<dbReference type="EMBL" id="NAJM01000013">
    <property type="protein sequence ID" value="RVX72263.1"/>
    <property type="molecule type" value="Genomic_DNA"/>
</dbReference>
<dbReference type="GO" id="GO:0005634">
    <property type="term" value="C:nucleus"/>
    <property type="evidence" value="ECO:0007669"/>
    <property type="project" value="TreeGrafter"/>
</dbReference>
<dbReference type="GO" id="GO:0000981">
    <property type="term" value="F:DNA-binding transcription factor activity, RNA polymerase II-specific"/>
    <property type="evidence" value="ECO:0007669"/>
    <property type="project" value="TreeGrafter"/>
</dbReference>
<feature type="compositionally biased region" description="Basic and acidic residues" evidence="1">
    <location>
        <begin position="490"/>
        <end position="502"/>
    </location>
</feature>
<evidence type="ECO:0000256" key="1">
    <source>
        <dbReference type="SAM" id="MobiDB-lite"/>
    </source>
</evidence>
<dbReference type="Pfam" id="PF01424">
    <property type="entry name" value="R3H"/>
    <property type="match status" value="1"/>
</dbReference>
<dbReference type="InterPro" id="IPR013083">
    <property type="entry name" value="Znf_RING/FYVE/PHD"/>
</dbReference>
<evidence type="ECO:0000313" key="4">
    <source>
        <dbReference type="Proteomes" id="UP000288859"/>
    </source>
</evidence>
<feature type="region of interest" description="Disordered" evidence="1">
    <location>
        <begin position="486"/>
        <end position="545"/>
    </location>
</feature>
<dbReference type="AlphaFoldDB" id="A0A438N902"/>
<dbReference type="OrthoDB" id="6512771at2759"/>
<evidence type="ECO:0000313" key="3">
    <source>
        <dbReference type="EMBL" id="RVX72263.1"/>
    </source>
</evidence>
<feature type="compositionally biased region" description="Basic residues" evidence="1">
    <location>
        <begin position="15"/>
        <end position="24"/>
    </location>
</feature>
<dbReference type="SUPFAM" id="SSF82708">
    <property type="entry name" value="R3H domain"/>
    <property type="match status" value="1"/>
</dbReference>
<feature type="domain" description="R3H" evidence="2">
    <location>
        <begin position="236"/>
        <end position="299"/>
    </location>
</feature>
<feature type="compositionally biased region" description="Polar residues" evidence="1">
    <location>
        <begin position="1"/>
        <end position="10"/>
    </location>
</feature>
<dbReference type="InterPro" id="IPR036867">
    <property type="entry name" value="R3H_dom_sf"/>
</dbReference>
<dbReference type="InterPro" id="IPR034078">
    <property type="entry name" value="NFX1_fam"/>
</dbReference>
<dbReference type="Proteomes" id="UP000288859">
    <property type="component" value="Unassembled WGS sequence"/>
</dbReference>
<dbReference type="SMART" id="SM00393">
    <property type="entry name" value="R3H"/>
    <property type="match status" value="1"/>
</dbReference>
<sequence>MENPVAQTTSERNRGASRRRRRGGQRQNRPQAQTQPLDQTQQPSNQNPQPHHPLTVGARPFGGQLTRLHGDAPAFIPASLPPPSTLAAATPPGNSNRRHQKKTPAASRPHPPHTPQPRRGSIARSTAPDIVTRIHEDISHNVYECAICTNEVSRNSKIWSCKTCWTVFHIGCIKKWSKNEGSAVHRPSGQDDDEAQVGKLWRCPGCNLPKDITPTSYTYDHVPYSTTTLTMYLEDVAWAHKQEAILRVFAADDQEKRYRFQPMKNHQRAFIHSLADDFGFDGESLDPEPHRHVLLFKTPKFVSAPMKTLAQAARIKRPQLNISAPVQATKPPKPADEARYDYNGLLLERPKFGLTEDEVHRVIQKTSPTTDFDTIFLPNDQGVALLLLNRWESPPQLTALLSEMRPTIADAISKESLASSVTLAMFDLSGLEPKIVHQAGKSGANVAHGWSQVAAKRATPMQAPQIKPVGQRPIYTVLGSRLAEAKKKKQENEELLKRKVAQEEVVDDWEKEAELDEGVGDGGEGEPTTDGGFGDDSVGNGVQKV</sequence>
<dbReference type="GO" id="GO:0000977">
    <property type="term" value="F:RNA polymerase II transcription regulatory region sequence-specific DNA binding"/>
    <property type="evidence" value="ECO:0007669"/>
    <property type="project" value="TreeGrafter"/>
</dbReference>
<dbReference type="VEuPathDB" id="FungiDB:PV10_02121"/>
<dbReference type="PROSITE" id="PS51061">
    <property type="entry name" value="R3H"/>
    <property type="match status" value="1"/>
</dbReference>
<dbReference type="FunFam" id="3.30.1370.50:FF:000006">
    <property type="entry name" value="NF-X1 finger transcription factor"/>
    <property type="match status" value="1"/>
</dbReference>